<sequence>MERTRRNCARRRKTSTSGGVLTTVRRGLGMGTIIRAEVPGLQGVGCRIVVPGCEGLVAGLWHKSPAWTPICPPRLF</sequence>
<dbReference type="AlphaFoldDB" id="A0A151PHN9"/>
<dbReference type="EMBL" id="AKHW03000179">
    <property type="protein sequence ID" value="KYO48596.1"/>
    <property type="molecule type" value="Genomic_DNA"/>
</dbReference>
<organism evidence="1 2">
    <name type="scientific">Alligator mississippiensis</name>
    <name type="common">American alligator</name>
    <dbReference type="NCBI Taxonomy" id="8496"/>
    <lineage>
        <taxon>Eukaryota</taxon>
        <taxon>Metazoa</taxon>
        <taxon>Chordata</taxon>
        <taxon>Craniata</taxon>
        <taxon>Vertebrata</taxon>
        <taxon>Euteleostomi</taxon>
        <taxon>Archelosauria</taxon>
        <taxon>Archosauria</taxon>
        <taxon>Crocodylia</taxon>
        <taxon>Alligatoridae</taxon>
        <taxon>Alligatorinae</taxon>
        <taxon>Alligator</taxon>
    </lineage>
</organism>
<keyword evidence="2" id="KW-1185">Reference proteome</keyword>
<dbReference type="Proteomes" id="UP000050525">
    <property type="component" value="Unassembled WGS sequence"/>
</dbReference>
<evidence type="ECO:0000313" key="1">
    <source>
        <dbReference type="EMBL" id="KYO48596.1"/>
    </source>
</evidence>
<evidence type="ECO:0000313" key="2">
    <source>
        <dbReference type="Proteomes" id="UP000050525"/>
    </source>
</evidence>
<reference evidence="1 2" key="1">
    <citation type="journal article" date="2012" name="Genome Biol.">
        <title>Sequencing three crocodilian genomes to illuminate the evolution of archosaurs and amniotes.</title>
        <authorList>
            <person name="St John J.A."/>
            <person name="Braun E.L."/>
            <person name="Isberg S.R."/>
            <person name="Miles L.G."/>
            <person name="Chong A.Y."/>
            <person name="Gongora J."/>
            <person name="Dalzell P."/>
            <person name="Moran C."/>
            <person name="Bed'hom B."/>
            <person name="Abzhanov A."/>
            <person name="Burgess S.C."/>
            <person name="Cooksey A.M."/>
            <person name="Castoe T.A."/>
            <person name="Crawford N.G."/>
            <person name="Densmore L.D."/>
            <person name="Drew J.C."/>
            <person name="Edwards S.V."/>
            <person name="Faircloth B.C."/>
            <person name="Fujita M.K."/>
            <person name="Greenwold M.J."/>
            <person name="Hoffmann F.G."/>
            <person name="Howard J.M."/>
            <person name="Iguchi T."/>
            <person name="Janes D.E."/>
            <person name="Khan S.Y."/>
            <person name="Kohno S."/>
            <person name="de Koning A.J."/>
            <person name="Lance S.L."/>
            <person name="McCarthy F.M."/>
            <person name="McCormack J.E."/>
            <person name="Merchant M.E."/>
            <person name="Peterson D.G."/>
            <person name="Pollock D.D."/>
            <person name="Pourmand N."/>
            <person name="Raney B.J."/>
            <person name="Roessler K.A."/>
            <person name="Sanford J.R."/>
            <person name="Sawyer R.H."/>
            <person name="Schmidt C.J."/>
            <person name="Triplett E.W."/>
            <person name="Tuberville T.D."/>
            <person name="Venegas-Anaya M."/>
            <person name="Howard J.T."/>
            <person name="Jarvis E.D."/>
            <person name="Guillette L.J.Jr."/>
            <person name="Glenn T.C."/>
            <person name="Green R.E."/>
            <person name="Ray D.A."/>
        </authorList>
    </citation>
    <scope>NUCLEOTIDE SEQUENCE [LARGE SCALE GENOMIC DNA]</scope>
    <source>
        <strain evidence="1">KSC_2009_1</strain>
    </source>
</reference>
<name>A0A151PHN9_ALLMI</name>
<accession>A0A151PHN9</accession>
<proteinExistence type="predicted"/>
<gene>
    <name evidence="1" type="ORF">Y1Q_0004006</name>
</gene>
<comment type="caution">
    <text evidence="1">The sequence shown here is derived from an EMBL/GenBank/DDBJ whole genome shotgun (WGS) entry which is preliminary data.</text>
</comment>
<protein>
    <submittedName>
        <fullName evidence="1">Uncharacterized protein</fullName>
    </submittedName>
</protein>